<keyword evidence="2" id="KW-0472">Membrane</keyword>
<feature type="transmembrane region" description="Helical" evidence="2">
    <location>
        <begin position="20"/>
        <end position="41"/>
    </location>
</feature>
<organism evidence="3 4">
    <name type="scientific">Peredibacter starrii</name>
    <dbReference type="NCBI Taxonomy" id="28202"/>
    <lineage>
        <taxon>Bacteria</taxon>
        <taxon>Pseudomonadati</taxon>
        <taxon>Bdellovibrionota</taxon>
        <taxon>Bacteriovoracia</taxon>
        <taxon>Bacteriovoracales</taxon>
        <taxon>Bacteriovoracaceae</taxon>
        <taxon>Peredibacter</taxon>
    </lineage>
</organism>
<reference evidence="3 4" key="1">
    <citation type="submission" date="2023-11" db="EMBL/GenBank/DDBJ databases">
        <title>Peredibacter starrii A3.12.</title>
        <authorList>
            <person name="Mitchell R.J."/>
        </authorList>
    </citation>
    <scope>NUCLEOTIDE SEQUENCE [LARGE SCALE GENOMIC DNA]</scope>
    <source>
        <strain evidence="3 4">A3.12</strain>
    </source>
</reference>
<keyword evidence="2" id="KW-1133">Transmembrane helix</keyword>
<keyword evidence="1" id="KW-0175">Coiled coil</keyword>
<dbReference type="InterPro" id="IPR019934">
    <property type="entry name" value="CHP03545"/>
</dbReference>
<accession>A0AAX4HR83</accession>
<dbReference type="KEGG" id="psti:SOO65_02925"/>
<proteinExistence type="predicted"/>
<sequence>MTDKTKTEEKKNKKKGPIRFEAIIPVLVLTAITFIYFTYYFDHHMKKLIEYVGTQANGAEVNVDSVRTSFIKGSFDLDRLQVTDKEKPSQNILEIGNMHFGYLWDALLRMKFVVEDASINNIQLYKPRKSPGKVLPPEPAKPSKLNELQNEVMAQVKNKYSSNMLGDILAIAGGGDYEAQIQQIRGTLKSEARVNAMVADVNEKKKFWDGKVKELSDTSKLKQIENEVNAITKEKDFVKQAQGVSKLNDLLKEVNKQYKEIDKSTKQLQSEVNAVAAYPKELQALVNEDIASLKNRFSIPKLDFKDMAMHLFAGQFAEYIAKARKYQALAKQYLPEKKKEEDVVVPRKRSEGKNYEFPITTGYPLFWLKRAAISSKGTADSYSGQVSGELTNVTTAPKQIKKPIVLDVRGDFPGVQVNGVKAVLTADFTRDVGKQSALIQVNSFAVPEKLFVENKDLKFGFKNAVGSSTISANLVEQKISMNWTSALTRPQFLVDTSNKIAREMLNNVVNNIPVININGSATGSFSNLSMHINSNLGDELAQGFTREVGNKVTEAQNKISALVDEKINQPKAELMKLIGGNNANLSQLTNLEELYKKNEDRIKAEIAKLKSGGSNKAIDDLKEKGKKIFKGIKL</sequence>
<keyword evidence="2" id="KW-0812">Transmembrane</keyword>
<evidence type="ECO:0000256" key="2">
    <source>
        <dbReference type="SAM" id="Phobius"/>
    </source>
</evidence>
<feature type="coiled-coil region" evidence="1">
    <location>
        <begin position="221"/>
        <end position="271"/>
    </location>
</feature>
<dbReference type="RefSeq" id="WP_321396658.1">
    <property type="nucleotide sequence ID" value="NZ_CP139487.1"/>
</dbReference>
<name>A0AAX4HR83_9BACT</name>
<dbReference type="AlphaFoldDB" id="A0AAX4HR83"/>
<dbReference type="EMBL" id="CP139487">
    <property type="protein sequence ID" value="WPU65690.1"/>
    <property type="molecule type" value="Genomic_DNA"/>
</dbReference>
<dbReference type="Proteomes" id="UP001324634">
    <property type="component" value="Chromosome"/>
</dbReference>
<keyword evidence="4" id="KW-1185">Reference proteome</keyword>
<evidence type="ECO:0000256" key="1">
    <source>
        <dbReference type="SAM" id="Coils"/>
    </source>
</evidence>
<evidence type="ECO:0000313" key="3">
    <source>
        <dbReference type="EMBL" id="WPU65690.1"/>
    </source>
</evidence>
<gene>
    <name evidence="3" type="ORF">SOO65_02925</name>
</gene>
<dbReference type="NCBIfam" id="TIGR03545">
    <property type="entry name" value="TIGR03545 family protein"/>
    <property type="match status" value="1"/>
</dbReference>
<protein>
    <submittedName>
        <fullName evidence="3">TIGR03545 family protein</fullName>
    </submittedName>
</protein>
<evidence type="ECO:0000313" key="4">
    <source>
        <dbReference type="Proteomes" id="UP001324634"/>
    </source>
</evidence>